<dbReference type="InterPro" id="IPR009057">
    <property type="entry name" value="Homeodomain-like_sf"/>
</dbReference>
<name>A0A2C9WPI7_MANES</name>
<keyword evidence="6 8" id="KW-0539">Nucleus</keyword>
<keyword evidence="11" id="KW-0175">Coiled coil</keyword>
<keyword evidence="15" id="KW-1185">Reference proteome</keyword>
<dbReference type="Gene3D" id="1.10.10.60">
    <property type="entry name" value="Homeodomain-like"/>
    <property type="match status" value="1"/>
</dbReference>
<dbReference type="Pfam" id="PF02183">
    <property type="entry name" value="HALZ"/>
    <property type="match status" value="1"/>
</dbReference>
<feature type="coiled-coil region" evidence="11">
    <location>
        <begin position="123"/>
        <end position="171"/>
    </location>
</feature>
<dbReference type="PANTHER" id="PTHR24326:SF610">
    <property type="entry name" value="HOMEOBOX-LEUCINE ZIPPER PROTEIN"/>
    <property type="match status" value="1"/>
</dbReference>
<comment type="similarity">
    <text evidence="7 10">Belongs to the HD-ZIP homeobox family. Class I subfamily.</text>
</comment>
<dbReference type="GO" id="GO:0005634">
    <property type="term" value="C:nucleus"/>
    <property type="evidence" value="ECO:0000318"/>
    <property type="project" value="GO_Central"/>
</dbReference>
<evidence type="ECO:0000256" key="3">
    <source>
        <dbReference type="ARBA" id="ARBA00023125"/>
    </source>
</evidence>
<evidence type="ECO:0000313" key="14">
    <source>
        <dbReference type="EMBL" id="OAY61472.1"/>
    </source>
</evidence>
<dbReference type="AlphaFoldDB" id="A0A2C9WPI7"/>
<keyword evidence="2 10" id="KW-0805">Transcription regulation</keyword>
<comment type="function">
    <text evidence="10">Transcription factor.</text>
</comment>
<dbReference type="SUPFAM" id="SSF46689">
    <property type="entry name" value="Homeodomain-like"/>
    <property type="match status" value="1"/>
</dbReference>
<accession>A0A2C9WPI7</accession>
<dbReference type="GO" id="GO:0000976">
    <property type="term" value="F:transcription cis-regulatory region binding"/>
    <property type="evidence" value="ECO:0007669"/>
    <property type="project" value="UniProtKB-ARBA"/>
</dbReference>
<dbReference type="PROSITE" id="PS50071">
    <property type="entry name" value="HOMEOBOX_2"/>
    <property type="match status" value="1"/>
</dbReference>
<evidence type="ECO:0000256" key="2">
    <source>
        <dbReference type="ARBA" id="ARBA00023015"/>
    </source>
</evidence>
<proteinExistence type="inferred from homology"/>
<evidence type="ECO:0000256" key="6">
    <source>
        <dbReference type="ARBA" id="ARBA00023242"/>
    </source>
</evidence>
<protein>
    <recommendedName>
        <fullName evidence="10">Homeobox-leucine zipper protein</fullName>
    </recommendedName>
    <alternativeName>
        <fullName evidence="10">HD-ZIP protein</fullName>
    </alternativeName>
    <alternativeName>
        <fullName evidence="10">Homeodomain transcription factor</fullName>
    </alternativeName>
</protein>
<keyword evidence="4 8" id="KW-0371">Homeobox</keyword>
<evidence type="ECO:0000256" key="12">
    <source>
        <dbReference type="SAM" id="MobiDB-lite"/>
    </source>
</evidence>
<evidence type="ECO:0000256" key="8">
    <source>
        <dbReference type="PROSITE-ProRule" id="PRU00108"/>
    </source>
</evidence>
<feature type="region of interest" description="Disordered" evidence="12">
    <location>
        <begin position="217"/>
        <end position="263"/>
    </location>
</feature>
<dbReference type="GO" id="GO:0043565">
    <property type="term" value="F:sequence-specific DNA binding"/>
    <property type="evidence" value="ECO:0000318"/>
    <property type="project" value="GO_Central"/>
</dbReference>
<dbReference type="EMBL" id="CM004387">
    <property type="protein sequence ID" value="OAY61472.1"/>
    <property type="molecule type" value="Genomic_DNA"/>
</dbReference>
<dbReference type="InterPro" id="IPR045224">
    <property type="entry name" value="HDZip_class_I_plant"/>
</dbReference>
<dbReference type="PANTHER" id="PTHR24326">
    <property type="entry name" value="HOMEOBOX-LEUCINE ZIPPER PROTEIN"/>
    <property type="match status" value="1"/>
</dbReference>
<keyword evidence="5 10" id="KW-0804">Transcription</keyword>
<dbReference type="Proteomes" id="UP000091857">
    <property type="component" value="Chromosome 1"/>
</dbReference>
<evidence type="ECO:0000256" key="1">
    <source>
        <dbReference type="ARBA" id="ARBA00004123"/>
    </source>
</evidence>
<dbReference type="Pfam" id="PF00046">
    <property type="entry name" value="Homeodomain"/>
    <property type="match status" value="1"/>
</dbReference>
<dbReference type="PRINTS" id="PR00031">
    <property type="entry name" value="HTHREPRESSR"/>
</dbReference>
<dbReference type="GO" id="GO:0045893">
    <property type="term" value="P:positive regulation of DNA-templated transcription"/>
    <property type="evidence" value="ECO:0000318"/>
    <property type="project" value="GO_Central"/>
</dbReference>
<organism evidence="14 15">
    <name type="scientific">Manihot esculenta</name>
    <name type="common">Cassava</name>
    <name type="synonym">Jatropha manihot</name>
    <dbReference type="NCBI Taxonomy" id="3983"/>
    <lineage>
        <taxon>Eukaryota</taxon>
        <taxon>Viridiplantae</taxon>
        <taxon>Streptophyta</taxon>
        <taxon>Embryophyta</taxon>
        <taxon>Tracheophyta</taxon>
        <taxon>Spermatophyta</taxon>
        <taxon>Magnoliopsida</taxon>
        <taxon>eudicotyledons</taxon>
        <taxon>Gunneridae</taxon>
        <taxon>Pentapetalae</taxon>
        <taxon>rosids</taxon>
        <taxon>fabids</taxon>
        <taxon>Malpighiales</taxon>
        <taxon>Euphorbiaceae</taxon>
        <taxon>Crotonoideae</taxon>
        <taxon>Manihoteae</taxon>
        <taxon>Manihot</taxon>
    </lineage>
</organism>
<sequence length="300" mass="33974">MAGDKVCNMTALLKNDTLPCDSLLIPTSATLHGAKSMVNFENGGGGDTLDAPFFQAIVKEENGDEDFDVCLNRPGKKRRLTGSQVQFLERNFEVENKLEPERKIQLAKELGLQPRQVAIWFQNRRARFKNKQLEKDYDALKTSYDRLKDDYDNLLTEKENLKMELVSLKAKLLAREEGIENLEHIEAINSPNEEHGNPVSKTVPGVISNATLLATPKREEASSAGSDVFDSDSPHSFLEPGDSSHVFEPDQSDFSQEEEDDLSRSFMPTPYFPKLYHDTPSNSCSFEFPVEDQPFWTWTY</sequence>
<comment type="subcellular location">
    <subcellularLocation>
        <location evidence="1 8 9">Nucleus</location>
    </subcellularLocation>
</comment>
<dbReference type="Gene3D" id="1.20.5.1000">
    <property type="entry name" value="arf6 gtpase in complex with a specific effector, jip4"/>
    <property type="match status" value="1"/>
</dbReference>
<dbReference type="InterPro" id="IPR017970">
    <property type="entry name" value="Homeobox_CS"/>
</dbReference>
<dbReference type="InterPro" id="IPR001356">
    <property type="entry name" value="HD"/>
</dbReference>
<feature type="domain" description="Homeobox" evidence="13">
    <location>
        <begin position="71"/>
        <end position="131"/>
    </location>
</feature>
<evidence type="ECO:0000256" key="7">
    <source>
        <dbReference type="ARBA" id="ARBA00025748"/>
    </source>
</evidence>
<dbReference type="FunFam" id="1.10.10.60:FF:000144">
    <property type="entry name" value="homeobox-leucine zipper protein ATHB-6-like"/>
    <property type="match status" value="1"/>
</dbReference>
<dbReference type="CDD" id="cd00086">
    <property type="entry name" value="homeodomain"/>
    <property type="match status" value="1"/>
</dbReference>
<dbReference type="SMR" id="A0A2C9WPI7"/>
<dbReference type="PROSITE" id="PS00027">
    <property type="entry name" value="HOMEOBOX_1"/>
    <property type="match status" value="1"/>
</dbReference>
<feature type="DNA-binding region" description="Homeobox" evidence="8">
    <location>
        <begin position="73"/>
        <end position="132"/>
    </location>
</feature>
<evidence type="ECO:0000256" key="11">
    <source>
        <dbReference type="SAM" id="Coils"/>
    </source>
</evidence>
<evidence type="ECO:0000313" key="15">
    <source>
        <dbReference type="Proteomes" id="UP000091857"/>
    </source>
</evidence>
<evidence type="ECO:0000256" key="4">
    <source>
        <dbReference type="ARBA" id="ARBA00023155"/>
    </source>
</evidence>
<evidence type="ECO:0000256" key="10">
    <source>
        <dbReference type="RuleBase" id="RU369038"/>
    </source>
</evidence>
<comment type="caution">
    <text evidence="14">The sequence shown here is derived from an EMBL/GenBank/DDBJ whole genome shotgun (WGS) entry which is preliminary data.</text>
</comment>
<dbReference type="Gramene" id="Manes.01G191500.1.v8.1">
    <property type="protein sequence ID" value="Manes.01G191500.1.v8.1.CDS"/>
    <property type="gene ID" value="Manes.01G191500.v8.1"/>
</dbReference>
<reference evidence="15" key="1">
    <citation type="journal article" date="2016" name="Nat. Biotechnol.">
        <title>Sequencing wild and cultivated cassava and related species reveals extensive interspecific hybridization and genetic diversity.</title>
        <authorList>
            <person name="Bredeson J.V."/>
            <person name="Lyons J.B."/>
            <person name="Prochnik S.E."/>
            <person name="Wu G.A."/>
            <person name="Ha C.M."/>
            <person name="Edsinger-Gonzales E."/>
            <person name="Grimwood J."/>
            <person name="Schmutz J."/>
            <person name="Rabbi I.Y."/>
            <person name="Egesi C."/>
            <person name="Nauluvula P."/>
            <person name="Lebot V."/>
            <person name="Ndunguru J."/>
            <person name="Mkamilo G."/>
            <person name="Bart R.S."/>
            <person name="Setter T.L."/>
            <person name="Gleadow R.M."/>
            <person name="Kulakow P."/>
            <person name="Ferguson M.E."/>
            <person name="Rounsley S."/>
            <person name="Rokhsar D.S."/>
        </authorList>
    </citation>
    <scope>NUCLEOTIDE SEQUENCE [LARGE SCALE GENOMIC DNA]</scope>
    <source>
        <strain evidence="15">cv. AM560-2</strain>
    </source>
</reference>
<evidence type="ECO:0000259" key="13">
    <source>
        <dbReference type="PROSITE" id="PS50071"/>
    </source>
</evidence>
<dbReference type="OrthoDB" id="6159439at2759"/>
<dbReference type="InterPro" id="IPR003106">
    <property type="entry name" value="Leu_zip_homeo"/>
</dbReference>
<dbReference type="InterPro" id="IPR000047">
    <property type="entry name" value="HTH_motif"/>
</dbReference>
<evidence type="ECO:0000256" key="9">
    <source>
        <dbReference type="RuleBase" id="RU000682"/>
    </source>
</evidence>
<dbReference type="OMA" id="CLWMSNS"/>
<evidence type="ECO:0000256" key="5">
    <source>
        <dbReference type="ARBA" id="ARBA00023163"/>
    </source>
</evidence>
<gene>
    <name evidence="14" type="ORF">MANES_01G191500v8</name>
</gene>
<keyword evidence="3 8" id="KW-0238">DNA-binding</keyword>
<dbReference type="GO" id="GO:0000981">
    <property type="term" value="F:DNA-binding transcription factor activity, RNA polymerase II-specific"/>
    <property type="evidence" value="ECO:0007669"/>
    <property type="project" value="UniProtKB-UniRule"/>
</dbReference>
<dbReference type="SMART" id="SM00389">
    <property type="entry name" value="HOX"/>
    <property type="match status" value="1"/>
</dbReference>